<reference evidence="1 2" key="1">
    <citation type="submission" date="2020-07" db="EMBL/GenBank/DDBJ databases">
        <title>Comparative genomics of pyrophilous fungi reveals a link between fire events and developmental genes.</title>
        <authorList>
            <consortium name="DOE Joint Genome Institute"/>
            <person name="Steindorff A.S."/>
            <person name="Carver A."/>
            <person name="Calhoun S."/>
            <person name="Stillman K."/>
            <person name="Liu H."/>
            <person name="Lipzen A."/>
            <person name="Pangilinan J."/>
            <person name="Labutti K."/>
            <person name="Bruns T.D."/>
            <person name="Grigoriev I.V."/>
        </authorList>
    </citation>
    <scope>NUCLEOTIDE SEQUENCE [LARGE SCALE GENOMIC DNA]</scope>
    <source>
        <strain evidence="1 2">CBS 144469</strain>
    </source>
</reference>
<comment type="caution">
    <text evidence="1">The sequence shown here is derived from an EMBL/GenBank/DDBJ whole genome shotgun (WGS) entry which is preliminary data.</text>
</comment>
<sequence length="189" mass="20998">MAVPSGSSLLGSVELRVRCLAIPVLLRVPWTTSLVVSSLRVVPPLRLSFSVVELVGRDVAALIIGLVPVVVPFSHGGRYFFVHWFGLSDLRWVLLLGFGRLDLRFGSGLGLHALRYLVSLLDCWDGRIFYGRLRGRSLDRCRRYFRGVSSGRSLRLTFILCGGRSCSRLGLLPLTLVEVFVLVRAVVVF</sequence>
<evidence type="ECO:0000313" key="2">
    <source>
        <dbReference type="Proteomes" id="UP000521943"/>
    </source>
</evidence>
<keyword evidence="2" id="KW-1185">Reference proteome</keyword>
<accession>A0A8H6IBB1</accession>
<protein>
    <submittedName>
        <fullName evidence="1">Uncharacterized protein</fullName>
    </submittedName>
</protein>
<organism evidence="1 2">
    <name type="scientific">Ephemerocybe angulata</name>
    <dbReference type="NCBI Taxonomy" id="980116"/>
    <lineage>
        <taxon>Eukaryota</taxon>
        <taxon>Fungi</taxon>
        <taxon>Dikarya</taxon>
        <taxon>Basidiomycota</taxon>
        <taxon>Agaricomycotina</taxon>
        <taxon>Agaricomycetes</taxon>
        <taxon>Agaricomycetidae</taxon>
        <taxon>Agaricales</taxon>
        <taxon>Agaricineae</taxon>
        <taxon>Psathyrellaceae</taxon>
        <taxon>Ephemerocybe</taxon>
    </lineage>
</organism>
<gene>
    <name evidence="1" type="ORF">DFP72DRAFT_878671</name>
</gene>
<evidence type="ECO:0000313" key="1">
    <source>
        <dbReference type="EMBL" id="KAF6762370.1"/>
    </source>
</evidence>
<proteinExistence type="predicted"/>
<name>A0A8H6IBB1_9AGAR</name>
<dbReference type="AlphaFoldDB" id="A0A8H6IBB1"/>
<dbReference type="Proteomes" id="UP000521943">
    <property type="component" value="Unassembled WGS sequence"/>
</dbReference>
<dbReference type="EMBL" id="JACGCI010000008">
    <property type="protein sequence ID" value="KAF6762370.1"/>
    <property type="molecule type" value="Genomic_DNA"/>
</dbReference>